<feature type="compositionally biased region" description="Low complexity" evidence="1">
    <location>
        <begin position="53"/>
        <end position="62"/>
    </location>
</feature>
<organism evidence="2 3">
    <name type="scientific">Prauserella endophytica</name>
    <dbReference type="NCBI Taxonomy" id="1592324"/>
    <lineage>
        <taxon>Bacteria</taxon>
        <taxon>Bacillati</taxon>
        <taxon>Actinomycetota</taxon>
        <taxon>Actinomycetes</taxon>
        <taxon>Pseudonocardiales</taxon>
        <taxon>Pseudonocardiaceae</taxon>
        <taxon>Prauserella</taxon>
        <taxon>Prauserella coralliicola group</taxon>
    </lineage>
</organism>
<reference evidence="2 3" key="1">
    <citation type="journal article" date="2015" name="Antonie Van Leeuwenhoek">
        <title>Prauserella endophytica sp. nov., an endophytic actinobacterium isolated from Tamarix taklamakanensis.</title>
        <authorList>
            <person name="Liu J.M."/>
            <person name="Habden X."/>
            <person name="Guo L."/>
            <person name="Tuo L."/>
            <person name="Jiang Z.K."/>
            <person name="Liu S.W."/>
            <person name="Liu X.F."/>
            <person name="Chen L."/>
            <person name="Li R.F."/>
            <person name="Zhang Y.Q."/>
            <person name="Sun C.H."/>
        </authorList>
    </citation>
    <scope>NUCLEOTIDE SEQUENCE [LARGE SCALE GENOMIC DNA]</scope>
    <source>
        <strain evidence="2 3">CGMCC 4.7182</strain>
    </source>
</reference>
<dbReference type="RefSeq" id="WP_116051979.1">
    <property type="nucleotide sequence ID" value="NZ_SWMS01000038.1"/>
</dbReference>
<feature type="region of interest" description="Disordered" evidence="1">
    <location>
        <begin position="1"/>
        <end position="62"/>
    </location>
</feature>
<evidence type="ECO:0000256" key="1">
    <source>
        <dbReference type="SAM" id="MobiDB-lite"/>
    </source>
</evidence>
<dbReference type="Proteomes" id="UP000309992">
    <property type="component" value="Unassembled WGS sequence"/>
</dbReference>
<comment type="caution">
    <text evidence="2">The sequence shown here is derived from an EMBL/GenBank/DDBJ whole genome shotgun (WGS) entry which is preliminary data.</text>
</comment>
<name>A0ABY2RTU3_9PSEU</name>
<gene>
    <name evidence="2" type="ORF">FCN18_35670</name>
</gene>
<protein>
    <submittedName>
        <fullName evidence="2">Uncharacterized protein</fullName>
    </submittedName>
</protein>
<evidence type="ECO:0000313" key="3">
    <source>
        <dbReference type="Proteomes" id="UP000309992"/>
    </source>
</evidence>
<accession>A0ABY2RTU3</accession>
<evidence type="ECO:0000313" key="2">
    <source>
        <dbReference type="EMBL" id="TKG60375.1"/>
    </source>
</evidence>
<keyword evidence="3" id="KW-1185">Reference proteome</keyword>
<proteinExistence type="predicted"/>
<dbReference type="EMBL" id="SWMS01000038">
    <property type="protein sequence ID" value="TKG60375.1"/>
    <property type="molecule type" value="Genomic_DNA"/>
</dbReference>
<feature type="compositionally biased region" description="Basic and acidic residues" evidence="1">
    <location>
        <begin position="28"/>
        <end position="37"/>
    </location>
</feature>
<sequence length="62" mass="6134">MGTGHAAWASIGSGPHVHTVAGVGAVDEGTRRRRDGDGAPSGREVARVPPAPAAAVRVRAPG</sequence>